<evidence type="ECO:0000313" key="1">
    <source>
        <dbReference type="EMBL" id="NYS97462.1"/>
    </source>
</evidence>
<dbReference type="AlphaFoldDB" id="A0A7Z0M7Y2"/>
<organism evidence="1 2">
    <name type="scientific">Streptococcus danieliae</name>
    <dbReference type="NCBI Taxonomy" id="747656"/>
    <lineage>
        <taxon>Bacteria</taxon>
        <taxon>Bacillati</taxon>
        <taxon>Bacillota</taxon>
        <taxon>Bacilli</taxon>
        <taxon>Lactobacillales</taxon>
        <taxon>Streptococcaceae</taxon>
        <taxon>Streptococcus</taxon>
    </lineage>
</organism>
<reference evidence="1 2" key="1">
    <citation type="submission" date="2020-07" db="EMBL/GenBank/DDBJ databases">
        <title>MOT database genomes.</title>
        <authorList>
            <person name="Joseph S."/>
            <person name="Aduse-Opoku J."/>
            <person name="Hashim A."/>
            <person name="Wade W."/>
            <person name="Curtis M."/>
        </authorList>
    </citation>
    <scope>NUCLEOTIDE SEQUENCE [LARGE SCALE GENOMIC DNA]</scope>
    <source>
        <strain evidence="1 2">STR</strain>
    </source>
</reference>
<protein>
    <submittedName>
        <fullName evidence="1">Uncharacterized protein</fullName>
    </submittedName>
</protein>
<comment type="caution">
    <text evidence="1">The sequence shown here is derived from an EMBL/GenBank/DDBJ whole genome shotgun (WGS) entry which is preliminary data.</text>
</comment>
<name>A0A7Z0M7Y2_9STRE</name>
<proteinExistence type="predicted"/>
<accession>A0A7Z0M7Y2</accession>
<dbReference type="Proteomes" id="UP000589521">
    <property type="component" value="Unassembled WGS sequence"/>
</dbReference>
<evidence type="ECO:0000313" key="2">
    <source>
        <dbReference type="Proteomes" id="UP000589521"/>
    </source>
</evidence>
<dbReference type="EMBL" id="JACBXX010000244">
    <property type="protein sequence ID" value="NYS97462.1"/>
    <property type="molecule type" value="Genomic_DNA"/>
</dbReference>
<gene>
    <name evidence="1" type="ORF">HZY94_09960</name>
</gene>
<dbReference type="RefSeq" id="WP_179925990.1">
    <property type="nucleotide sequence ID" value="NZ_JACBXX010000244.1"/>
</dbReference>
<sequence length="250" mass="29762">MGNNINIHFGYDYYMYVEMSSKAYFKELQQIITAAGLYWQEFPIAPYHLDKEDVDALSFRWGNGQTNPPGDYHHDLRISKDNPLNRTYTEWSHFDEIENGLDWEEYQAVEQKYLQLVLDFLELFQIDQLAVNGGLGFTTIQELSVPAHYFSPQEETLFQQLQEYNETVEDWTVESFIIPKEDFTTLFQLIFKGRFYAWISTDSLTIQFDSSYRLYLSFYGYKKEVQQLIEKHGLYWQERQPPYHEAVGFS</sequence>